<evidence type="ECO:0000256" key="3">
    <source>
        <dbReference type="ARBA" id="ARBA00023157"/>
    </source>
</evidence>
<dbReference type="EMBL" id="VVIM01000009">
    <property type="protein sequence ID" value="KAB0793998.1"/>
    <property type="molecule type" value="Genomic_DNA"/>
</dbReference>
<name>A0A5N4A9R7_PHOPY</name>
<keyword evidence="1" id="KW-0645">Protease</keyword>
<keyword evidence="2" id="KW-0378">Hydrolase</keyword>
<dbReference type="GO" id="GO:0004252">
    <property type="term" value="F:serine-type endopeptidase activity"/>
    <property type="evidence" value="ECO:0007669"/>
    <property type="project" value="InterPro"/>
</dbReference>
<dbReference type="OrthoDB" id="5565075at2759"/>
<dbReference type="PANTHER" id="PTHR24271">
    <property type="entry name" value="KALLIKREIN-RELATED"/>
    <property type="match status" value="1"/>
</dbReference>
<dbReference type="SMART" id="SM00020">
    <property type="entry name" value="Tryp_SPc"/>
    <property type="match status" value="1"/>
</dbReference>
<evidence type="ECO:0000256" key="2">
    <source>
        <dbReference type="ARBA" id="ARBA00022801"/>
    </source>
</evidence>
<evidence type="ECO:0000313" key="6">
    <source>
        <dbReference type="EMBL" id="KAB0793998.1"/>
    </source>
</evidence>
<feature type="chain" id="PRO_5024283176" description="Peptidase S1 domain-containing protein" evidence="4">
    <location>
        <begin position="20"/>
        <end position="264"/>
    </location>
</feature>
<dbReference type="GO" id="GO:0005737">
    <property type="term" value="C:cytoplasm"/>
    <property type="evidence" value="ECO:0007669"/>
    <property type="project" value="TreeGrafter"/>
</dbReference>
<accession>A0A5N4A9R7</accession>
<proteinExistence type="predicted"/>
<keyword evidence="7" id="KW-1185">Reference proteome</keyword>
<keyword evidence="3" id="KW-1015">Disulfide bond</keyword>
<gene>
    <name evidence="6" type="ORF">PPYR_13618</name>
</gene>
<dbReference type="Proteomes" id="UP000327044">
    <property type="component" value="Unassembled WGS sequence"/>
</dbReference>
<feature type="domain" description="Peptidase S1" evidence="5">
    <location>
        <begin position="10"/>
        <end position="250"/>
    </location>
</feature>
<dbReference type="Gene3D" id="2.40.10.10">
    <property type="entry name" value="Trypsin-like serine proteases"/>
    <property type="match status" value="2"/>
</dbReference>
<evidence type="ECO:0000256" key="4">
    <source>
        <dbReference type="SAM" id="SignalP"/>
    </source>
</evidence>
<dbReference type="InterPro" id="IPR009003">
    <property type="entry name" value="Peptidase_S1_PA"/>
</dbReference>
<dbReference type="PANTHER" id="PTHR24271:SF23">
    <property type="entry name" value="CHYMASE 2, MAST CELL-RELATED"/>
    <property type="match status" value="1"/>
</dbReference>
<dbReference type="SUPFAM" id="SSF50494">
    <property type="entry name" value="Trypsin-like serine proteases"/>
    <property type="match status" value="1"/>
</dbReference>
<organism evidence="6 7">
    <name type="scientific">Photinus pyralis</name>
    <name type="common">Common eastern firefly</name>
    <name type="synonym">Lampyris pyralis</name>
    <dbReference type="NCBI Taxonomy" id="7054"/>
    <lineage>
        <taxon>Eukaryota</taxon>
        <taxon>Metazoa</taxon>
        <taxon>Ecdysozoa</taxon>
        <taxon>Arthropoda</taxon>
        <taxon>Hexapoda</taxon>
        <taxon>Insecta</taxon>
        <taxon>Pterygota</taxon>
        <taxon>Neoptera</taxon>
        <taxon>Endopterygota</taxon>
        <taxon>Coleoptera</taxon>
        <taxon>Polyphaga</taxon>
        <taxon>Elateriformia</taxon>
        <taxon>Elateroidea</taxon>
        <taxon>Lampyridae</taxon>
        <taxon>Lampyrinae</taxon>
        <taxon>Photinus</taxon>
    </lineage>
</organism>
<keyword evidence="4" id="KW-0732">Signal</keyword>
<dbReference type="GO" id="GO:0006508">
    <property type="term" value="P:proteolysis"/>
    <property type="evidence" value="ECO:0007669"/>
    <property type="project" value="UniProtKB-KW"/>
</dbReference>
<protein>
    <recommendedName>
        <fullName evidence="5">Peptidase S1 domain-containing protein</fullName>
    </recommendedName>
</protein>
<dbReference type="AlphaFoldDB" id="A0A5N4A9R7"/>
<comment type="caution">
    <text evidence="6">The sequence shown here is derived from an EMBL/GenBank/DDBJ whole genome shotgun (WGS) entry which is preliminary data.</text>
</comment>
<evidence type="ECO:0000313" key="7">
    <source>
        <dbReference type="Proteomes" id="UP000327044"/>
    </source>
</evidence>
<dbReference type="PROSITE" id="PS50240">
    <property type="entry name" value="TRYPSIN_DOM"/>
    <property type="match status" value="1"/>
</dbReference>
<evidence type="ECO:0000259" key="5">
    <source>
        <dbReference type="PROSITE" id="PS50240"/>
    </source>
</evidence>
<sequence>MPRLLVVLAFVGCISVAKSLSPEASEIATKHAIPYQANLRIEVIDSDIRYCAGTLISPNYVLTAANCGDGASKILVDMGVDDVENRQEPTWRTYLGDAFIAHPLYNKSTGYHDIGLIHLFEPAEINDAIQLVTLPDHRYKNLAGKMARISGWGNVNASTDLDHRLLRYADIPIGSHSNCLPQFPYPNFAQLCPAQSDSYFQTYDFGAPLMLKDVQIGIATATSFDNGIETNPQIYTRVDPYLSWIMNNTDVTIEQQKDHRLAVH</sequence>
<reference evidence="6 7" key="1">
    <citation type="journal article" date="2018" name="Elife">
        <title>Firefly genomes illuminate parallel origins of bioluminescence in beetles.</title>
        <authorList>
            <person name="Fallon T.R."/>
            <person name="Lower S.E."/>
            <person name="Chang C.H."/>
            <person name="Bessho-Uehara M."/>
            <person name="Martin G.J."/>
            <person name="Bewick A.J."/>
            <person name="Behringer M."/>
            <person name="Debat H.J."/>
            <person name="Wong I."/>
            <person name="Day J.C."/>
            <person name="Suvorov A."/>
            <person name="Silva C.J."/>
            <person name="Stanger-Hall K.F."/>
            <person name="Hall D.W."/>
            <person name="Schmitz R.J."/>
            <person name="Nelson D.R."/>
            <person name="Lewis S.M."/>
            <person name="Shigenobu S."/>
            <person name="Bybee S.M."/>
            <person name="Larracuente A.M."/>
            <person name="Oba Y."/>
            <person name="Weng J.K."/>
        </authorList>
    </citation>
    <scope>NUCLEOTIDE SEQUENCE [LARGE SCALE GENOMIC DNA]</scope>
    <source>
        <strain evidence="6">1611_PpyrPB1</strain>
        <tissue evidence="6">Whole body</tissue>
    </source>
</reference>
<dbReference type="InterPro" id="IPR001254">
    <property type="entry name" value="Trypsin_dom"/>
</dbReference>
<dbReference type="Pfam" id="PF00089">
    <property type="entry name" value="Trypsin"/>
    <property type="match status" value="1"/>
</dbReference>
<dbReference type="InParanoid" id="A0A5N4A9R7"/>
<feature type="signal peptide" evidence="4">
    <location>
        <begin position="1"/>
        <end position="19"/>
    </location>
</feature>
<evidence type="ECO:0000256" key="1">
    <source>
        <dbReference type="ARBA" id="ARBA00022670"/>
    </source>
</evidence>
<dbReference type="InterPro" id="IPR043504">
    <property type="entry name" value="Peptidase_S1_PA_chymotrypsin"/>
</dbReference>
<dbReference type="GO" id="GO:0005615">
    <property type="term" value="C:extracellular space"/>
    <property type="evidence" value="ECO:0007669"/>
    <property type="project" value="TreeGrafter"/>
</dbReference>
<dbReference type="CDD" id="cd00190">
    <property type="entry name" value="Tryp_SPc"/>
    <property type="match status" value="1"/>
</dbReference>